<comment type="caution">
    <text evidence="1">The sequence shown here is derived from an EMBL/GenBank/DDBJ whole genome shotgun (WGS) entry which is preliminary data.</text>
</comment>
<dbReference type="AlphaFoldDB" id="A0AA37WTQ8"/>
<dbReference type="RefSeq" id="WP_238194332.1">
    <property type="nucleotide sequence ID" value="NZ_BPQZ01000001.1"/>
</dbReference>
<keyword evidence="2" id="KW-1185">Reference proteome</keyword>
<dbReference type="Proteomes" id="UP001157440">
    <property type="component" value="Unassembled WGS sequence"/>
</dbReference>
<protein>
    <recommendedName>
        <fullName evidence="3">Pilus assembly protein PilZ</fullName>
    </recommendedName>
</protein>
<name>A0AA37WTQ8_9HYPH</name>
<evidence type="ECO:0008006" key="3">
    <source>
        <dbReference type="Google" id="ProtNLM"/>
    </source>
</evidence>
<sequence>MTENRRSVFRKNAFTIGSLLLERGAVGCLVWDITETGAQIEVEGDQVVPAKFQLRLTEGGDPQLVAVAWRRGRRIGLTFAPVEG</sequence>
<dbReference type="EMBL" id="BSPL01000017">
    <property type="protein sequence ID" value="GLS71247.1"/>
    <property type="molecule type" value="Genomic_DNA"/>
</dbReference>
<dbReference type="SUPFAM" id="SSF141371">
    <property type="entry name" value="PilZ domain-like"/>
    <property type="match status" value="1"/>
</dbReference>
<organism evidence="1 2">
    <name type="scientific">Methylobacterium tardum</name>
    <dbReference type="NCBI Taxonomy" id="374432"/>
    <lineage>
        <taxon>Bacteria</taxon>
        <taxon>Pseudomonadati</taxon>
        <taxon>Pseudomonadota</taxon>
        <taxon>Alphaproteobacteria</taxon>
        <taxon>Hyphomicrobiales</taxon>
        <taxon>Methylobacteriaceae</taxon>
        <taxon>Methylobacterium</taxon>
    </lineage>
</organism>
<evidence type="ECO:0000313" key="2">
    <source>
        <dbReference type="Proteomes" id="UP001157440"/>
    </source>
</evidence>
<proteinExistence type="predicted"/>
<accession>A0AA37WTQ8</accession>
<gene>
    <name evidence="1" type="ORF">GCM10007890_32600</name>
</gene>
<reference evidence="2" key="1">
    <citation type="journal article" date="2019" name="Int. J. Syst. Evol. Microbiol.">
        <title>The Global Catalogue of Microorganisms (GCM) 10K type strain sequencing project: providing services to taxonomists for standard genome sequencing and annotation.</title>
        <authorList>
            <consortium name="The Broad Institute Genomics Platform"/>
            <consortium name="The Broad Institute Genome Sequencing Center for Infectious Disease"/>
            <person name="Wu L."/>
            <person name="Ma J."/>
        </authorList>
    </citation>
    <scope>NUCLEOTIDE SEQUENCE [LARGE SCALE GENOMIC DNA]</scope>
    <source>
        <strain evidence="2">NBRC 103632</strain>
    </source>
</reference>
<evidence type="ECO:0000313" key="1">
    <source>
        <dbReference type="EMBL" id="GLS71247.1"/>
    </source>
</evidence>